<keyword evidence="4 5" id="KW-0539">Nucleus</keyword>
<evidence type="ECO:0000256" key="1">
    <source>
        <dbReference type="ARBA" id="ARBA00004123"/>
    </source>
</evidence>
<evidence type="ECO:0000256" key="5">
    <source>
        <dbReference type="RuleBase" id="RU368085"/>
    </source>
</evidence>
<evidence type="ECO:0000259" key="6">
    <source>
        <dbReference type="Pfam" id="PF05916"/>
    </source>
</evidence>
<dbReference type="InterPro" id="IPR056783">
    <property type="entry name" value="PSF1_C"/>
</dbReference>
<dbReference type="CDD" id="cd21696">
    <property type="entry name" value="GINS_B_Psf1"/>
    <property type="match status" value="1"/>
</dbReference>
<comment type="subcellular location">
    <subcellularLocation>
        <location evidence="1 5">Nucleus</location>
    </subcellularLocation>
</comment>
<dbReference type="InterPro" id="IPR005339">
    <property type="entry name" value="GINS_Psf1"/>
</dbReference>
<dbReference type="Pfam" id="PF24997">
    <property type="entry name" value="PSF1_C"/>
    <property type="match status" value="1"/>
</dbReference>
<name>A0AAV8VSL1_9CUCU</name>
<evidence type="ECO:0000313" key="9">
    <source>
        <dbReference type="Proteomes" id="UP001159042"/>
    </source>
</evidence>
<dbReference type="EMBL" id="JANEYG010000035">
    <property type="protein sequence ID" value="KAJ8917119.1"/>
    <property type="molecule type" value="Genomic_DNA"/>
</dbReference>
<comment type="subunit">
    <text evidence="5">Component of the GINS complex.</text>
</comment>
<proteinExistence type="inferred from homology"/>
<dbReference type="PANTHER" id="PTHR12914">
    <property type="entry name" value="PARTNER OF SLD5"/>
    <property type="match status" value="1"/>
</dbReference>
<evidence type="ECO:0000256" key="3">
    <source>
        <dbReference type="ARBA" id="ARBA00022705"/>
    </source>
</evidence>
<feature type="domain" description="DNA replication complex GINS protein PSF1 C-terminal" evidence="7">
    <location>
        <begin position="145"/>
        <end position="195"/>
    </location>
</feature>
<dbReference type="InterPro" id="IPR021151">
    <property type="entry name" value="GINS_A"/>
</dbReference>
<dbReference type="Gene3D" id="1.20.58.1030">
    <property type="match status" value="1"/>
</dbReference>
<dbReference type="InterPro" id="IPR036224">
    <property type="entry name" value="GINS_bundle-like_dom_sf"/>
</dbReference>
<accession>A0AAV8VSL1</accession>
<evidence type="ECO:0000313" key="8">
    <source>
        <dbReference type="EMBL" id="KAJ8917119.1"/>
    </source>
</evidence>
<dbReference type="PANTHER" id="PTHR12914:SF2">
    <property type="entry name" value="DNA REPLICATION COMPLEX GINS PROTEIN PSF1"/>
    <property type="match status" value="1"/>
</dbReference>
<dbReference type="GO" id="GO:1902983">
    <property type="term" value="P:DNA strand elongation involved in mitotic DNA replication"/>
    <property type="evidence" value="ECO:0007669"/>
    <property type="project" value="TreeGrafter"/>
</dbReference>
<evidence type="ECO:0000259" key="7">
    <source>
        <dbReference type="Pfam" id="PF24997"/>
    </source>
</evidence>
<evidence type="ECO:0000256" key="4">
    <source>
        <dbReference type="ARBA" id="ARBA00023242"/>
    </source>
</evidence>
<dbReference type="Proteomes" id="UP001159042">
    <property type="component" value="Unassembled WGS sequence"/>
</dbReference>
<organism evidence="8 9">
    <name type="scientific">Exocentrus adspersus</name>
    <dbReference type="NCBI Taxonomy" id="1586481"/>
    <lineage>
        <taxon>Eukaryota</taxon>
        <taxon>Metazoa</taxon>
        <taxon>Ecdysozoa</taxon>
        <taxon>Arthropoda</taxon>
        <taxon>Hexapoda</taxon>
        <taxon>Insecta</taxon>
        <taxon>Pterygota</taxon>
        <taxon>Neoptera</taxon>
        <taxon>Endopterygota</taxon>
        <taxon>Coleoptera</taxon>
        <taxon>Polyphaga</taxon>
        <taxon>Cucujiformia</taxon>
        <taxon>Chrysomeloidea</taxon>
        <taxon>Cerambycidae</taxon>
        <taxon>Lamiinae</taxon>
        <taxon>Acanthocinini</taxon>
        <taxon>Exocentrus</taxon>
    </lineage>
</organism>
<reference evidence="8 9" key="1">
    <citation type="journal article" date="2023" name="Insect Mol. Biol.">
        <title>Genome sequencing provides insights into the evolution of gene families encoding plant cell wall-degrading enzymes in longhorned beetles.</title>
        <authorList>
            <person name="Shin N.R."/>
            <person name="Okamura Y."/>
            <person name="Kirsch R."/>
            <person name="Pauchet Y."/>
        </authorList>
    </citation>
    <scope>NUCLEOTIDE SEQUENCE [LARGE SCALE GENOMIC DNA]</scope>
    <source>
        <strain evidence="8">EAD_L_NR</strain>
    </source>
</reference>
<dbReference type="Pfam" id="PF05916">
    <property type="entry name" value="Sld5"/>
    <property type="match status" value="1"/>
</dbReference>
<keyword evidence="9" id="KW-1185">Reference proteome</keyword>
<evidence type="ECO:0000256" key="2">
    <source>
        <dbReference type="ARBA" id="ARBA00006677"/>
    </source>
</evidence>
<protein>
    <recommendedName>
        <fullName evidence="5">DNA replication complex GINS protein PSF1</fullName>
    </recommendedName>
</protein>
<dbReference type="SUPFAM" id="SSF158573">
    <property type="entry name" value="GINS helical bundle-like"/>
    <property type="match status" value="1"/>
</dbReference>
<comment type="similarity">
    <text evidence="2 5">Belongs to the GINS1/PSF1 family.</text>
</comment>
<dbReference type="GO" id="GO:0000811">
    <property type="term" value="C:GINS complex"/>
    <property type="evidence" value="ECO:0007669"/>
    <property type="project" value="UniProtKB-UniRule"/>
</dbReference>
<dbReference type="FunFam" id="1.20.58.1030:FF:000022">
    <property type="entry name" value="AGAP010835-PA"/>
    <property type="match status" value="1"/>
</dbReference>
<comment type="function">
    <text evidence="5">Required for correct functioning of the GINS complex, a complex that plays an essential role in the initiation of DNA replication, and progression of DNA replication forks. GINS complex seems to bind preferentially to single-stranded DNA.</text>
</comment>
<comment type="caution">
    <text evidence="8">The sequence shown here is derived from an EMBL/GenBank/DDBJ whole genome shotgun (WGS) entry which is preliminary data.</text>
</comment>
<dbReference type="CDD" id="cd11710">
    <property type="entry name" value="GINS_A_psf1"/>
    <property type="match status" value="1"/>
</dbReference>
<feature type="domain" description="GINS subunit" evidence="6">
    <location>
        <begin position="39"/>
        <end position="130"/>
    </location>
</feature>
<keyword evidence="3 5" id="KW-0235">DNA replication</keyword>
<gene>
    <name evidence="8" type="ORF">NQ315_012609</name>
</gene>
<dbReference type="AlphaFoldDB" id="A0AAV8VSL1"/>
<sequence length="196" mass="22655">MFCEKAYTLIKELSRSEDTLPPYNTELVTAVINETKHLRDQNEEDAHTSNNDDSNAGTSLLPTVRIRHAAVKRNVRCLLAYHYNRIRCLRTMRWEFGSILPADIKSNLSASEIEWFSRYSRTLAAYMRSIGEEGVNLAVDLRPPKAMYIEVRCLTDYGKFELNDGSVILLKKDSRHYLPRAECEELIRQGVFQHID</sequence>